<evidence type="ECO:0008006" key="3">
    <source>
        <dbReference type="Google" id="ProtNLM"/>
    </source>
</evidence>
<proteinExistence type="predicted"/>
<dbReference type="Proteomes" id="UP000190857">
    <property type="component" value="Unassembled WGS sequence"/>
</dbReference>
<sequence>MALEHDYFGLIEEQPGGGLYWSESVEVGDQYVDLSMSVPRGEGVSDEDLDIAAALLQALEGLDLRAREDMLSAVDDRESDVSVFVVQAVEEYGDGIEDLFVDHSGDLDVDLIRSLVLTRVAVHPSASSDTEAFVDLEFALDPDSSDLALLVSLSRSVTPVSITIVE</sequence>
<keyword evidence="2" id="KW-1185">Reference proteome</keyword>
<dbReference type="EMBL" id="FUZP01000001">
    <property type="protein sequence ID" value="SKC46996.1"/>
    <property type="molecule type" value="Genomic_DNA"/>
</dbReference>
<organism evidence="1 2">
    <name type="scientific">Okibacterium fritillariae</name>
    <dbReference type="NCBI Taxonomy" id="123320"/>
    <lineage>
        <taxon>Bacteria</taxon>
        <taxon>Bacillati</taxon>
        <taxon>Actinomycetota</taxon>
        <taxon>Actinomycetes</taxon>
        <taxon>Micrococcales</taxon>
        <taxon>Microbacteriaceae</taxon>
        <taxon>Okibacterium</taxon>
    </lineage>
</organism>
<accession>A0A1T5J6M0</accession>
<name>A0A1T5J6M0_9MICO</name>
<dbReference type="AlphaFoldDB" id="A0A1T5J6M0"/>
<dbReference type="OrthoDB" id="5120701at2"/>
<gene>
    <name evidence="1" type="ORF">SAMN06309945_1274</name>
</gene>
<protein>
    <recommendedName>
        <fullName evidence="3">DUF2004 domain-containing protein</fullName>
    </recommendedName>
</protein>
<dbReference type="RefSeq" id="WP_079727343.1">
    <property type="nucleotide sequence ID" value="NZ_FUZP01000001.1"/>
</dbReference>
<evidence type="ECO:0000313" key="1">
    <source>
        <dbReference type="EMBL" id="SKC46996.1"/>
    </source>
</evidence>
<dbReference type="STRING" id="123320.SAMN06309945_1274"/>
<reference evidence="1 2" key="1">
    <citation type="submission" date="2017-02" db="EMBL/GenBank/DDBJ databases">
        <authorList>
            <person name="Peterson S.W."/>
        </authorList>
    </citation>
    <scope>NUCLEOTIDE SEQUENCE [LARGE SCALE GENOMIC DNA]</scope>
    <source>
        <strain evidence="1 2">VKM Ac-2059</strain>
    </source>
</reference>
<evidence type="ECO:0000313" key="2">
    <source>
        <dbReference type="Proteomes" id="UP000190857"/>
    </source>
</evidence>